<evidence type="ECO:0008006" key="3">
    <source>
        <dbReference type="Google" id="ProtNLM"/>
    </source>
</evidence>
<proteinExistence type="predicted"/>
<comment type="caution">
    <text evidence="1">The sequence shown here is derived from an EMBL/GenBank/DDBJ whole genome shotgun (WGS) entry which is preliminary data.</text>
</comment>
<dbReference type="EMBL" id="JAEKLZ010000487">
    <property type="protein sequence ID" value="MBW8729083.1"/>
    <property type="molecule type" value="Genomic_DNA"/>
</dbReference>
<name>A0A952KG67_9PROT</name>
<gene>
    <name evidence="1" type="ORF">JF625_28535</name>
</gene>
<reference evidence="1" key="1">
    <citation type="submission" date="2020-06" db="EMBL/GenBank/DDBJ databases">
        <title>Stable isotope informed genome-resolved metagenomics uncovers potential trophic interactions in rhizosphere soil.</title>
        <authorList>
            <person name="Starr E.P."/>
            <person name="Shi S."/>
            <person name="Blazewicz S.J."/>
            <person name="Koch B.J."/>
            <person name="Probst A.J."/>
            <person name="Hungate B.A."/>
            <person name="Pett-Ridge J."/>
            <person name="Firestone M.K."/>
            <person name="Banfield J.F."/>
        </authorList>
    </citation>
    <scope>NUCLEOTIDE SEQUENCE</scope>
    <source>
        <strain evidence="1">YM_69_17</strain>
    </source>
</reference>
<sequence length="470" mass="51721">MPRIDQIRRTLFNDEEVGMGFNSDTGDAVGTALENFTVQDNPVAPGQRVRASLTIINTHDELMESLGMSFAAQGRYGFFKASAKADFAESTNYNSTSTFVVAKCVVYNPFRRGQNFRVKEEARALLNSNRFEEFKTAFGDSFVRGLQTGGEFYAVIRITSTSLATQSKLTAELQAEANGLIAGGSFKAEFELANKNVETRSEYVATMYQNAGRGPQISPTVEIAEVINRYKNFPEIAAASAAAYETELATYDTLPLPVPTAEEQEDFLFALADAREQKLRFIQLRNDLIFASRNPLFFEDLPNSPTLASAAATYTKLLNAVTDHAVRLSRGELNPPRVFDPTALIPPLQEPASIQLRRKPDAPLVPPPPSIRVPNFTNEWSDQLVTDCLDLFARGYSVDDLVNGQPEAEQGQPPYNRPRNIVEFLASGVRVKLDYLPGADPRGGNWVRAQIPQANSLVAPGQEVVLQVGP</sequence>
<accession>A0A952KG67</accession>
<organism evidence="1 2">
    <name type="scientific">Inquilinus limosus</name>
    <dbReference type="NCBI Taxonomy" id="171674"/>
    <lineage>
        <taxon>Bacteria</taxon>
        <taxon>Pseudomonadati</taxon>
        <taxon>Pseudomonadota</taxon>
        <taxon>Alphaproteobacteria</taxon>
        <taxon>Rhodospirillales</taxon>
        <taxon>Rhodospirillaceae</taxon>
        <taxon>Inquilinus</taxon>
    </lineage>
</organism>
<dbReference type="Proteomes" id="UP000700706">
    <property type="component" value="Unassembled WGS sequence"/>
</dbReference>
<protein>
    <recommendedName>
        <fullName evidence="3">PASTA domain-containing protein</fullName>
    </recommendedName>
</protein>
<evidence type="ECO:0000313" key="2">
    <source>
        <dbReference type="Proteomes" id="UP000700706"/>
    </source>
</evidence>
<evidence type="ECO:0000313" key="1">
    <source>
        <dbReference type="EMBL" id="MBW8729083.1"/>
    </source>
</evidence>
<dbReference type="AlphaFoldDB" id="A0A952KG67"/>